<keyword evidence="3" id="KW-0732">Signal</keyword>
<evidence type="ECO:0000256" key="1">
    <source>
        <dbReference type="ARBA" id="ARBA00009023"/>
    </source>
</evidence>
<organism evidence="4 5">
    <name type="scientific">Castellaniella denitrificans</name>
    <dbReference type="NCBI Taxonomy" id="56119"/>
    <lineage>
        <taxon>Bacteria</taxon>
        <taxon>Pseudomonadati</taxon>
        <taxon>Pseudomonadota</taxon>
        <taxon>Betaproteobacteria</taxon>
        <taxon>Burkholderiales</taxon>
        <taxon>Alcaligenaceae</taxon>
        <taxon>Castellaniella</taxon>
    </lineage>
</organism>
<reference evidence="4" key="1">
    <citation type="submission" date="2022-12" db="EMBL/GenBank/DDBJ databases">
        <title>Bacterial isolates from different developmental stages of Nematostella vectensis.</title>
        <authorList>
            <person name="Fraune S."/>
        </authorList>
    </citation>
    <scope>NUCLEOTIDE SEQUENCE</scope>
    <source>
        <strain evidence="4">G21619-S1</strain>
    </source>
</reference>
<dbReference type="PANTHER" id="PTHR33376:SF7">
    <property type="entry name" value="C4-DICARBOXYLATE-BINDING PROTEIN DCTB"/>
    <property type="match status" value="1"/>
</dbReference>
<evidence type="ECO:0000313" key="4">
    <source>
        <dbReference type="EMBL" id="MCZ4331235.1"/>
    </source>
</evidence>
<keyword evidence="5" id="KW-1185">Reference proteome</keyword>
<sequence>NSGWWDGLPEDVRAGLQKAMAGATAYANKLAAEINDRDQKLIAEAGKAKIQTLSKRDIAAWREAVRPVWSKFSDQIGEDLIAKARASNNS</sequence>
<evidence type="ECO:0000256" key="2">
    <source>
        <dbReference type="ARBA" id="ARBA00022448"/>
    </source>
</evidence>
<evidence type="ECO:0000256" key="3">
    <source>
        <dbReference type="ARBA" id="ARBA00022729"/>
    </source>
</evidence>
<accession>A0ABT4M8B4</accession>
<dbReference type="Gene3D" id="3.40.190.170">
    <property type="entry name" value="Bacterial extracellular solute-binding protein, family 7"/>
    <property type="match status" value="1"/>
</dbReference>
<dbReference type="Pfam" id="PF03480">
    <property type="entry name" value="DctP"/>
    <property type="match status" value="1"/>
</dbReference>
<dbReference type="PANTHER" id="PTHR33376">
    <property type="match status" value="1"/>
</dbReference>
<dbReference type="EMBL" id="JAPWHE010000028">
    <property type="protein sequence ID" value="MCZ4331235.1"/>
    <property type="molecule type" value="Genomic_DNA"/>
</dbReference>
<evidence type="ECO:0000313" key="5">
    <source>
        <dbReference type="Proteomes" id="UP001068379"/>
    </source>
</evidence>
<protein>
    <submittedName>
        <fullName evidence="4">C4-dicarboxylate ABC transporter</fullName>
    </submittedName>
</protein>
<dbReference type="Proteomes" id="UP001068379">
    <property type="component" value="Unassembled WGS sequence"/>
</dbReference>
<dbReference type="InterPro" id="IPR038404">
    <property type="entry name" value="TRAP_DctP_sf"/>
</dbReference>
<gene>
    <name evidence="4" type="ORF">O4H32_14930</name>
</gene>
<comment type="similarity">
    <text evidence="1">Belongs to the bacterial solute-binding protein 7 family.</text>
</comment>
<name>A0ABT4M8B4_9BURK</name>
<proteinExistence type="inferred from homology"/>
<dbReference type="InterPro" id="IPR018389">
    <property type="entry name" value="DctP_fam"/>
</dbReference>
<keyword evidence="2" id="KW-0813">Transport</keyword>
<feature type="non-terminal residue" evidence="4">
    <location>
        <position position="1"/>
    </location>
</feature>
<comment type="caution">
    <text evidence="4">The sequence shown here is derived from an EMBL/GenBank/DDBJ whole genome shotgun (WGS) entry which is preliminary data.</text>
</comment>